<dbReference type="SUPFAM" id="SSF48179">
    <property type="entry name" value="6-phosphogluconate dehydrogenase C-terminal domain-like"/>
    <property type="match status" value="1"/>
</dbReference>
<dbReference type="Proteomes" id="UP001596547">
    <property type="component" value="Unassembled WGS sequence"/>
</dbReference>
<comment type="caution">
    <text evidence="3">The sequence shown here is derived from an EMBL/GenBank/DDBJ whole genome shotgun (WGS) entry which is preliminary data.</text>
</comment>
<dbReference type="GO" id="GO:0008977">
    <property type="term" value="F:prephenate dehydrogenase (NAD+) activity"/>
    <property type="evidence" value="ECO:0007669"/>
    <property type="project" value="UniProtKB-ARBA"/>
</dbReference>
<protein>
    <submittedName>
        <fullName evidence="3">Prephenate dehydrogenase/arogenate dehydrogenase family protein</fullName>
    </submittedName>
</protein>
<dbReference type="PANTHER" id="PTHR21363:SF0">
    <property type="entry name" value="PREPHENATE DEHYDROGENASE [NADP(+)]"/>
    <property type="match status" value="1"/>
</dbReference>
<dbReference type="InterPro" id="IPR036291">
    <property type="entry name" value="NAD(P)-bd_dom_sf"/>
</dbReference>
<dbReference type="Gene3D" id="1.10.3660.10">
    <property type="entry name" value="6-phosphogluconate dehydrogenase C-terminal like domain"/>
    <property type="match status" value="1"/>
</dbReference>
<dbReference type="RefSeq" id="WP_276305093.1">
    <property type="nucleotide sequence ID" value="NZ_CP119992.1"/>
</dbReference>
<dbReference type="EMBL" id="JBHTBF010000001">
    <property type="protein sequence ID" value="MFC7315692.1"/>
    <property type="molecule type" value="Genomic_DNA"/>
</dbReference>
<dbReference type="PROSITE" id="PS51176">
    <property type="entry name" value="PDH_ADH"/>
    <property type="match status" value="1"/>
</dbReference>
<reference evidence="3 4" key="1">
    <citation type="journal article" date="2019" name="Int. J. Syst. Evol. Microbiol.">
        <title>The Global Catalogue of Microorganisms (GCM) 10K type strain sequencing project: providing services to taxonomists for standard genome sequencing and annotation.</title>
        <authorList>
            <consortium name="The Broad Institute Genomics Platform"/>
            <consortium name="The Broad Institute Genome Sequencing Center for Infectious Disease"/>
            <person name="Wu L."/>
            <person name="Ma J."/>
        </authorList>
    </citation>
    <scope>NUCLEOTIDE SEQUENCE [LARGE SCALE GENOMIC DNA]</scope>
    <source>
        <strain evidence="3 4">PSR21</strain>
    </source>
</reference>
<evidence type="ECO:0000313" key="4">
    <source>
        <dbReference type="Proteomes" id="UP001596547"/>
    </source>
</evidence>
<keyword evidence="4" id="KW-1185">Reference proteome</keyword>
<sequence>MNVLVVGAGEMGTWFGSCLDADLAYADTDPAAAERAAETTGGRAVGLDAEERFDAVCLAVPMSAVEGATAAHAGRAERAVVDLTGVMRPAVAAMREHAPDRERLSLHPLFAADAAPGRIAAVADEPGEATDRIRAALAAAGNDLFETTPEEHDRAMRTVQAQAHAAVLAYGLAREEVDERFHTPVSRRLADLVERVTDGTPRVYAEIQATFGGADAIAEAAERVAGADDDEFEALYREAGR</sequence>
<dbReference type="GeneID" id="79314663"/>
<gene>
    <name evidence="3" type="ORF">ACFQPE_02625</name>
</gene>
<evidence type="ECO:0000313" key="3">
    <source>
        <dbReference type="EMBL" id="MFC7315692.1"/>
    </source>
</evidence>
<name>A0ABD6A5P3_9EURY</name>
<proteinExistence type="predicted"/>
<dbReference type="InterPro" id="IPR050812">
    <property type="entry name" value="Preph/Arog_dehydrog"/>
</dbReference>
<dbReference type="SUPFAM" id="SSF51735">
    <property type="entry name" value="NAD(P)-binding Rossmann-fold domains"/>
    <property type="match status" value="1"/>
</dbReference>
<dbReference type="PANTHER" id="PTHR21363">
    <property type="entry name" value="PREPHENATE DEHYDROGENASE"/>
    <property type="match status" value="1"/>
</dbReference>
<accession>A0ABD6A5P3</accession>
<dbReference type="InterPro" id="IPR008927">
    <property type="entry name" value="6-PGluconate_DH-like_C_sf"/>
</dbReference>
<keyword evidence="1" id="KW-0560">Oxidoreductase</keyword>
<feature type="domain" description="Prephenate/arogenate dehydrogenase" evidence="2">
    <location>
        <begin position="1"/>
        <end position="241"/>
    </location>
</feature>
<dbReference type="Gene3D" id="3.40.50.720">
    <property type="entry name" value="NAD(P)-binding Rossmann-like Domain"/>
    <property type="match status" value="1"/>
</dbReference>
<dbReference type="InterPro" id="IPR003099">
    <property type="entry name" value="Prephen_DH"/>
</dbReference>
<dbReference type="AlphaFoldDB" id="A0ABD6A5P3"/>
<evidence type="ECO:0000259" key="2">
    <source>
        <dbReference type="PROSITE" id="PS51176"/>
    </source>
</evidence>
<evidence type="ECO:0000256" key="1">
    <source>
        <dbReference type="ARBA" id="ARBA00023002"/>
    </source>
</evidence>
<organism evidence="3 4">
    <name type="scientific">Halomarina halobia</name>
    <dbReference type="NCBI Taxonomy" id="3033386"/>
    <lineage>
        <taxon>Archaea</taxon>
        <taxon>Methanobacteriati</taxon>
        <taxon>Methanobacteriota</taxon>
        <taxon>Stenosarchaea group</taxon>
        <taxon>Halobacteria</taxon>
        <taxon>Halobacteriales</taxon>
        <taxon>Natronomonadaceae</taxon>
        <taxon>Halomarina</taxon>
    </lineage>
</organism>